<evidence type="ECO:0000256" key="3">
    <source>
        <dbReference type="ARBA" id="ARBA00022801"/>
    </source>
</evidence>
<dbReference type="AlphaFoldDB" id="C0XI77"/>
<reference evidence="5 6" key="1">
    <citation type="submission" date="2009-01" db="EMBL/GenBank/DDBJ databases">
        <authorList>
            <person name="Qin X."/>
            <person name="Bachman B."/>
            <person name="Battles P."/>
            <person name="Bell A."/>
            <person name="Bess C."/>
            <person name="Bickham C."/>
            <person name="Chaboub L."/>
            <person name="Chen D."/>
            <person name="Coyle M."/>
            <person name="Deiros D.R."/>
            <person name="Dinh H."/>
            <person name="Forbes L."/>
            <person name="Fowler G."/>
            <person name="Francisco L."/>
            <person name="Fu Q."/>
            <person name="Gubbala S."/>
            <person name="Hale W."/>
            <person name="Han Y."/>
            <person name="Hemphill L."/>
            <person name="Highlander S.K."/>
            <person name="Hirani K."/>
            <person name="Hogues M."/>
            <person name="Jackson L."/>
            <person name="Jakkamsetti A."/>
            <person name="Javaid M."/>
            <person name="Jiang H."/>
            <person name="Korchina V."/>
            <person name="Kovar C."/>
            <person name="Lara F."/>
            <person name="Lee S."/>
            <person name="Mata R."/>
            <person name="Mathew T."/>
            <person name="Moen C."/>
            <person name="Morales K."/>
            <person name="Munidasa M."/>
            <person name="Nazareth L."/>
            <person name="Ngo R."/>
            <person name="Nguyen L."/>
            <person name="Okwuonu G."/>
            <person name="Ongeri F."/>
            <person name="Patil S."/>
            <person name="Petrosino J."/>
            <person name="Pham C."/>
            <person name="Pham P."/>
            <person name="Pu L.-L."/>
            <person name="Puazo M."/>
            <person name="Raj R."/>
            <person name="Reid J."/>
            <person name="Rouhana J."/>
            <person name="Saada N."/>
            <person name="Shang Y."/>
            <person name="Simmons D."/>
            <person name="Thornton R."/>
            <person name="Warren J."/>
            <person name="Weissenberger G."/>
            <person name="Zhang J."/>
            <person name="Zhang L."/>
            <person name="Zhou C."/>
            <person name="Zhu D."/>
            <person name="Muzny D."/>
            <person name="Worley K."/>
            <person name="Gibbs R."/>
        </authorList>
    </citation>
    <scope>NUCLEOTIDE SEQUENCE [LARGE SCALE GENOMIC DNA]</scope>
    <source>
        <strain evidence="6">ATCC 8290 / DSM 20176 / CCUG 30140 / JCM 1155 / KCTC 3500 / NBRC 15886 / NCIMB 8040 / NRRL B-1843 / 9</strain>
    </source>
</reference>
<comment type="caution">
    <text evidence="5">The sequence shown here is derived from an EMBL/GenBank/DDBJ whole genome shotgun (WGS) entry which is preliminary data.</text>
</comment>
<protein>
    <submittedName>
        <fullName evidence="5">Peptidase family S51</fullName>
    </submittedName>
</protein>
<dbReference type="Pfam" id="PF03575">
    <property type="entry name" value="Peptidase_S51"/>
    <property type="match status" value="1"/>
</dbReference>
<name>C0XI77_LENH9</name>
<dbReference type="HOGENOM" id="CLU_113223_0_0_9"/>
<dbReference type="Gene3D" id="3.40.50.880">
    <property type="match status" value="1"/>
</dbReference>
<organism evidence="5 6">
    <name type="scientific">Lentilactobacillus hilgardii (strain ATCC 8290 / DSM 20176 / CCUG 30140 / JCM 1155 / KCTC 3500 / NBRC 15886 / NCIMB 8040 / NRRL B-1843 / 9)</name>
    <dbReference type="NCBI Taxonomy" id="1423757"/>
    <lineage>
        <taxon>Bacteria</taxon>
        <taxon>Bacillati</taxon>
        <taxon>Bacillota</taxon>
        <taxon>Bacilli</taxon>
        <taxon>Lactobacillales</taxon>
        <taxon>Lactobacillaceae</taxon>
        <taxon>Lentilactobacillus</taxon>
    </lineage>
</organism>
<evidence type="ECO:0000256" key="1">
    <source>
        <dbReference type="ARBA" id="ARBA00006534"/>
    </source>
</evidence>
<dbReference type="InterPro" id="IPR029062">
    <property type="entry name" value="Class_I_gatase-like"/>
</dbReference>
<keyword evidence="3" id="KW-0378">Hydrolase</keyword>
<dbReference type="Proteomes" id="UP000003752">
    <property type="component" value="Unassembled WGS sequence"/>
</dbReference>
<dbReference type="InterPro" id="IPR005320">
    <property type="entry name" value="Peptidase_S51"/>
</dbReference>
<dbReference type="EMBL" id="ACGP01000108">
    <property type="protein sequence ID" value="EEI24928.1"/>
    <property type="molecule type" value="Genomic_DNA"/>
</dbReference>
<dbReference type="GO" id="GO:0008236">
    <property type="term" value="F:serine-type peptidase activity"/>
    <property type="evidence" value="ECO:0007669"/>
    <property type="project" value="UniProtKB-KW"/>
</dbReference>
<dbReference type="GO" id="GO:0006508">
    <property type="term" value="P:proteolysis"/>
    <property type="evidence" value="ECO:0007669"/>
    <property type="project" value="UniProtKB-KW"/>
</dbReference>
<proteinExistence type="inferred from homology"/>
<evidence type="ECO:0000313" key="6">
    <source>
        <dbReference type="Proteomes" id="UP000003752"/>
    </source>
</evidence>
<comment type="similarity">
    <text evidence="1">Belongs to the peptidase S51 family.</text>
</comment>
<evidence type="ECO:0000313" key="5">
    <source>
        <dbReference type="EMBL" id="EEI24928.1"/>
    </source>
</evidence>
<keyword evidence="2" id="KW-0645">Protease</keyword>
<sequence>MIDVSNILLSSRAFKTAAITDAFHNLLIHSANNDPSITVIVNSVKEGKMHPKIIELQQRLKQLGFNNVALLDVLHDDLSILNQTSLVILNGGYQFYLLHCLKKSGAFNLLKERIKDGMPVYGISAGALVLGSDINMYQYLYPEDNWFADTDLSAIGATKIRIYPHFDQHIQLDPQLANKLRHWEIVKNQTITRLTNQEALLIENDRVIKL</sequence>
<evidence type="ECO:0000256" key="2">
    <source>
        <dbReference type="ARBA" id="ARBA00022670"/>
    </source>
</evidence>
<accession>C0XI77</accession>
<keyword evidence="4" id="KW-0720">Serine protease</keyword>
<dbReference type="PATRIC" id="fig|1423757.3.peg.1061"/>
<gene>
    <name evidence="5" type="ORF">HMPREF0519_0938</name>
</gene>
<dbReference type="SUPFAM" id="SSF52317">
    <property type="entry name" value="Class I glutamine amidotransferase-like"/>
    <property type="match status" value="1"/>
</dbReference>
<evidence type="ECO:0000256" key="4">
    <source>
        <dbReference type="ARBA" id="ARBA00022825"/>
    </source>
</evidence>
<keyword evidence="6" id="KW-1185">Reference proteome</keyword>